<dbReference type="EMBL" id="WHWB01034401">
    <property type="protein sequence ID" value="KAJ7410512.1"/>
    <property type="molecule type" value="Genomic_DNA"/>
</dbReference>
<protein>
    <submittedName>
        <fullName evidence="2">Uncharacterized protein</fullName>
    </submittedName>
</protein>
<accession>A0ABQ9D1C6</accession>
<reference evidence="2" key="1">
    <citation type="submission" date="2019-10" db="EMBL/GenBank/DDBJ databases">
        <authorList>
            <person name="Soares A.E.R."/>
            <person name="Aleixo A."/>
            <person name="Schneider P."/>
            <person name="Miyaki C.Y."/>
            <person name="Schneider M.P."/>
            <person name="Mello C."/>
            <person name="Vasconcelos A.T.R."/>
        </authorList>
    </citation>
    <scope>NUCLEOTIDE SEQUENCE</scope>
    <source>
        <tissue evidence="2">Muscle</tissue>
    </source>
</reference>
<evidence type="ECO:0000256" key="1">
    <source>
        <dbReference type="SAM" id="MobiDB-lite"/>
    </source>
</evidence>
<feature type="compositionally biased region" description="Polar residues" evidence="1">
    <location>
        <begin position="228"/>
        <end position="241"/>
    </location>
</feature>
<feature type="region of interest" description="Disordered" evidence="1">
    <location>
        <begin position="203"/>
        <end position="259"/>
    </location>
</feature>
<name>A0ABQ9D1C6_9PASS</name>
<evidence type="ECO:0000313" key="2">
    <source>
        <dbReference type="EMBL" id="KAJ7410512.1"/>
    </source>
</evidence>
<keyword evidence="3" id="KW-1185">Reference proteome</keyword>
<proteinExistence type="predicted"/>
<sequence>MRMTALSAGSRTVPLPAAALARWERWCLPRFQGSVSPAPGEPLLPLELSSAIAAGSRLPADPGSCGRGVASGTPGTETPGIATALPRASGTPGTGTPGTATTALLRASGTPATGTPGIATALLRASGTPGTGTPGMATTLPRASGTPGTGTPGTATTALLWASGTPGTGTPGMATTLLGASGTPGTADPGACGKGIASGTLGTGTNAFERQGPPALGPPRTWQHLAASGSTSSPLTLQSHGRTTERWEVPGPPGTAPGKRELVLVTGVGAENWCQELEPVPVNGTDALNQNLCHEPKPLLENWSQ</sequence>
<comment type="caution">
    <text evidence="2">The sequence shown here is derived from an EMBL/GenBank/DDBJ whole genome shotgun (WGS) entry which is preliminary data.</text>
</comment>
<gene>
    <name evidence="2" type="ORF">WISP_107916</name>
</gene>
<dbReference type="Proteomes" id="UP001145742">
    <property type="component" value="Unassembled WGS sequence"/>
</dbReference>
<evidence type="ECO:0000313" key="3">
    <source>
        <dbReference type="Proteomes" id="UP001145742"/>
    </source>
</evidence>
<feature type="region of interest" description="Disordered" evidence="1">
    <location>
        <begin position="60"/>
        <end position="95"/>
    </location>
</feature>
<organism evidence="2 3">
    <name type="scientific">Willisornis vidua</name>
    <name type="common">Xingu scale-backed antbird</name>
    <dbReference type="NCBI Taxonomy" id="1566151"/>
    <lineage>
        <taxon>Eukaryota</taxon>
        <taxon>Metazoa</taxon>
        <taxon>Chordata</taxon>
        <taxon>Craniata</taxon>
        <taxon>Vertebrata</taxon>
        <taxon>Euteleostomi</taxon>
        <taxon>Archelosauria</taxon>
        <taxon>Archosauria</taxon>
        <taxon>Dinosauria</taxon>
        <taxon>Saurischia</taxon>
        <taxon>Theropoda</taxon>
        <taxon>Coelurosauria</taxon>
        <taxon>Aves</taxon>
        <taxon>Neognathae</taxon>
        <taxon>Neoaves</taxon>
        <taxon>Telluraves</taxon>
        <taxon>Australaves</taxon>
        <taxon>Passeriformes</taxon>
        <taxon>Thamnophilidae</taxon>
        <taxon>Willisornis</taxon>
    </lineage>
</organism>